<dbReference type="Proteomes" id="UP000307440">
    <property type="component" value="Unassembled WGS sequence"/>
</dbReference>
<accession>A0A5C3KFD8</accession>
<protein>
    <submittedName>
        <fullName evidence="1">Uncharacterized protein</fullName>
    </submittedName>
</protein>
<reference evidence="1 2" key="1">
    <citation type="journal article" date="2019" name="Nat. Ecol. Evol.">
        <title>Megaphylogeny resolves global patterns of mushroom evolution.</title>
        <authorList>
            <person name="Varga T."/>
            <person name="Krizsan K."/>
            <person name="Foldi C."/>
            <person name="Dima B."/>
            <person name="Sanchez-Garcia M."/>
            <person name="Sanchez-Ramirez S."/>
            <person name="Szollosi G.J."/>
            <person name="Szarkandi J.G."/>
            <person name="Papp V."/>
            <person name="Albert L."/>
            <person name="Andreopoulos W."/>
            <person name="Angelini C."/>
            <person name="Antonin V."/>
            <person name="Barry K.W."/>
            <person name="Bougher N.L."/>
            <person name="Buchanan P."/>
            <person name="Buyck B."/>
            <person name="Bense V."/>
            <person name="Catcheside P."/>
            <person name="Chovatia M."/>
            <person name="Cooper J."/>
            <person name="Damon W."/>
            <person name="Desjardin D."/>
            <person name="Finy P."/>
            <person name="Geml J."/>
            <person name="Haridas S."/>
            <person name="Hughes K."/>
            <person name="Justo A."/>
            <person name="Karasinski D."/>
            <person name="Kautmanova I."/>
            <person name="Kiss B."/>
            <person name="Kocsube S."/>
            <person name="Kotiranta H."/>
            <person name="LaButti K.M."/>
            <person name="Lechner B.E."/>
            <person name="Liimatainen K."/>
            <person name="Lipzen A."/>
            <person name="Lukacs Z."/>
            <person name="Mihaltcheva S."/>
            <person name="Morgado L.N."/>
            <person name="Niskanen T."/>
            <person name="Noordeloos M.E."/>
            <person name="Ohm R.A."/>
            <person name="Ortiz-Santana B."/>
            <person name="Ovrebo C."/>
            <person name="Racz N."/>
            <person name="Riley R."/>
            <person name="Savchenko A."/>
            <person name="Shiryaev A."/>
            <person name="Soop K."/>
            <person name="Spirin V."/>
            <person name="Szebenyi C."/>
            <person name="Tomsovsky M."/>
            <person name="Tulloss R.E."/>
            <person name="Uehling J."/>
            <person name="Grigoriev I.V."/>
            <person name="Vagvolgyi C."/>
            <person name="Papp T."/>
            <person name="Martin F.M."/>
            <person name="Miettinen O."/>
            <person name="Hibbett D.S."/>
            <person name="Nagy L.G."/>
        </authorList>
    </citation>
    <scope>NUCLEOTIDE SEQUENCE [LARGE SCALE GENOMIC DNA]</scope>
    <source>
        <strain evidence="1 2">CBS 121175</strain>
    </source>
</reference>
<dbReference type="AlphaFoldDB" id="A0A5C3KFD8"/>
<sequence length="148" mass="17000">DGSSWSVDPDSDARVGLDMDVFGVGEDRAEDPELVELRRRFKDDKYFLDIVDVLLEIQPNRKVRLRDRQRAKHRAANYMVDQGKLWFVGGGTKIRAVARRECVTREEAVEMAKSEHEQGGHWHRDGIKIALLDRIHRPGLDELIIVGI</sequence>
<evidence type="ECO:0000313" key="2">
    <source>
        <dbReference type="Proteomes" id="UP000307440"/>
    </source>
</evidence>
<feature type="non-terminal residue" evidence="1">
    <location>
        <position position="1"/>
    </location>
</feature>
<name>A0A5C3KFD8_COPMA</name>
<dbReference type="EMBL" id="ML210394">
    <property type="protein sequence ID" value="TFK18537.1"/>
    <property type="molecule type" value="Genomic_DNA"/>
</dbReference>
<evidence type="ECO:0000313" key="1">
    <source>
        <dbReference type="EMBL" id="TFK18537.1"/>
    </source>
</evidence>
<feature type="non-terminal residue" evidence="1">
    <location>
        <position position="148"/>
    </location>
</feature>
<organism evidence="1 2">
    <name type="scientific">Coprinopsis marcescibilis</name>
    <name type="common">Agaric fungus</name>
    <name type="synonym">Psathyrella marcescibilis</name>
    <dbReference type="NCBI Taxonomy" id="230819"/>
    <lineage>
        <taxon>Eukaryota</taxon>
        <taxon>Fungi</taxon>
        <taxon>Dikarya</taxon>
        <taxon>Basidiomycota</taxon>
        <taxon>Agaricomycotina</taxon>
        <taxon>Agaricomycetes</taxon>
        <taxon>Agaricomycetidae</taxon>
        <taxon>Agaricales</taxon>
        <taxon>Agaricineae</taxon>
        <taxon>Psathyrellaceae</taxon>
        <taxon>Coprinopsis</taxon>
    </lineage>
</organism>
<gene>
    <name evidence="1" type="ORF">FA15DRAFT_556077</name>
</gene>
<keyword evidence="2" id="KW-1185">Reference proteome</keyword>
<dbReference type="STRING" id="230819.A0A5C3KFD8"/>
<proteinExistence type="predicted"/>
<dbReference type="OrthoDB" id="3234307at2759"/>